<dbReference type="SUPFAM" id="SSF50998">
    <property type="entry name" value="Quinoprotein alcohol dehydrogenase-like"/>
    <property type="match status" value="1"/>
</dbReference>
<organism evidence="2 3">
    <name type="scientific">Denitrobaculum tricleocarpae</name>
    <dbReference type="NCBI Taxonomy" id="2591009"/>
    <lineage>
        <taxon>Bacteria</taxon>
        <taxon>Pseudomonadati</taxon>
        <taxon>Pseudomonadota</taxon>
        <taxon>Alphaproteobacteria</taxon>
        <taxon>Rhodospirillales</taxon>
        <taxon>Rhodospirillaceae</taxon>
        <taxon>Denitrobaculum</taxon>
    </lineage>
</organism>
<evidence type="ECO:0000259" key="1">
    <source>
        <dbReference type="Pfam" id="PF13360"/>
    </source>
</evidence>
<reference evidence="2 3" key="1">
    <citation type="submission" date="2019-06" db="EMBL/GenBank/DDBJ databases">
        <title>Whole genome sequence for Rhodospirillaceae sp. R148.</title>
        <authorList>
            <person name="Wang G."/>
        </authorList>
    </citation>
    <scope>NUCLEOTIDE SEQUENCE [LARGE SCALE GENOMIC DNA]</scope>
    <source>
        <strain evidence="2 3">R148</strain>
    </source>
</reference>
<gene>
    <name evidence="2" type="ORF">FKG95_11110</name>
</gene>
<dbReference type="InterPro" id="IPR018391">
    <property type="entry name" value="PQQ_b-propeller_rpt"/>
</dbReference>
<evidence type="ECO:0000313" key="2">
    <source>
        <dbReference type="EMBL" id="TQV80698.1"/>
    </source>
</evidence>
<accession>A0A545TU09</accession>
<dbReference type="InterPro" id="IPR002372">
    <property type="entry name" value="PQQ_rpt_dom"/>
</dbReference>
<comment type="caution">
    <text evidence="2">The sequence shown here is derived from an EMBL/GenBank/DDBJ whole genome shotgun (WGS) entry which is preliminary data.</text>
</comment>
<dbReference type="Proteomes" id="UP000315252">
    <property type="component" value="Unassembled WGS sequence"/>
</dbReference>
<proteinExistence type="predicted"/>
<dbReference type="InterPro" id="IPR015943">
    <property type="entry name" value="WD40/YVTN_repeat-like_dom_sf"/>
</dbReference>
<sequence length="443" mass="47728">MLQRFLTLAAFCGLGLGLGACGVTDWFDSAEEPRLPGERIAILALDKGLTPDPEIADQQIILPKPFENQFWTHAGGNPPHAMYHLSINDDLSEAWSADIGEGSDDSQALLAQPIVVENVVFTMDALTDVSAYDTISGKQYWRVDLDPDDHDDGYFGGGIAYADGRIYVTTGFARVFALDARSGAIIWQKDMPGPMRAAPTVNGGRVFLVTLDNQMLALAADDGRRLWSHIGIQEDASLLGAASPAVAGGTVVVPFSSGEIIGLSVTDGRMLWSDSLSSVNRIDPLADLAHIRGQPVIDRGVVMAISHSGRMIALDLERGARAWDIDLGGVQTPWVAGDYVFVLTNDAQLVAVRRRDGRLRWVRPLQRFEDVEDQEDLIQWAGPVLASDRLIVAGSHGEAISISPYTGEVLGFIELPDGAALPPVVAGNSLYFVTDSAELVVLR</sequence>
<dbReference type="AlphaFoldDB" id="A0A545TU09"/>
<feature type="domain" description="Pyrrolo-quinoline quinone repeat" evidence="1">
    <location>
        <begin position="128"/>
        <end position="361"/>
    </location>
</feature>
<protein>
    <submittedName>
        <fullName evidence="2">PQQ-binding-like beta-propeller repeat protein</fullName>
    </submittedName>
</protein>
<dbReference type="OrthoDB" id="5290752at2"/>
<dbReference type="Pfam" id="PF13360">
    <property type="entry name" value="PQQ_2"/>
    <property type="match status" value="1"/>
</dbReference>
<dbReference type="PANTHER" id="PTHR34512:SF30">
    <property type="entry name" value="OUTER MEMBRANE PROTEIN ASSEMBLY FACTOR BAMB"/>
    <property type="match status" value="1"/>
</dbReference>
<evidence type="ECO:0000313" key="3">
    <source>
        <dbReference type="Proteomes" id="UP000315252"/>
    </source>
</evidence>
<keyword evidence="3" id="KW-1185">Reference proteome</keyword>
<dbReference type="Gene3D" id="2.130.10.10">
    <property type="entry name" value="YVTN repeat-like/Quinoprotein amine dehydrogenase"/>
    <property type="match status" value="1"/>
</dbReference>
<name>A0A545TU09_9PROT</name>
<dbReference type="InterPro" id="IPR011047">
    <property type="entry name" value="Quinoprotein_ADH-like_sf"/>
</dbReference>
<dbReference type="PROSITE" id="PS51257">
    <property type="entry name" value="PROKAR_LIPOPROTEIN"/>
    <property type="match status" value="1"/>
</dbReference>
<dbReference type="SMART" id="SM00564">
    <property type="entry name" value="PQQ"/>
    <property type="match status" value="6"/>
</dbReference>
<dbReference type="RefSeq" id="WP_142896412.1">
    <property type="nucleotide sequence ID" value="NZ_ML660054.1"/>
</dbReference>
<dbReference type="PANTHER" id="PTHR34512">
    <property type="entry name" value="CELL SURFACE PROTEIN"/>
    <property type="match status" value="1"/>
</dbReference>
<dbReference type="EMBL" id="VHSH01000003">
    <property type="protein sequence ID" value="TQV80698.1"/>
    <property type="molecule type" value="Genomic_DNA"/>
</dbReference>